<evidence type="ECO:0000313" key="8">
    <source>
        <dbReference type="EMBL" id="BBE33388.1"/>
    </source>
</evidence>
<dbReference type="InterPro" id="IPR013786">
    <property type="entry name" value="AcylCoA_DH/ox_N"/>
</dbReference>
<feature type="domain" description="Acyl-CoA dehydrogenase/oxidase C-terminal" evidence="6">
    <location>
        <begin position="236"/>
        <end position="367"/>
    </location>
</feature>
<dbReference type="Pfam" id="PF02771">
    <property type="entry name" value="Acyl-CoA_dh_N"/>
    <property type="match status" value="1"/>
</dbReference>
<dbReference type="Gene3D" id="2.40.110.10">
    <property type="entry name" value="Butyryl-CoA Dehydrogenase, subunit A, domain 2"/>
    <property type="match status" value="1"/>
</dbReference>
<feature type="domain" description="Acyl-CoA dehydrogenase/oxidase N-terminal" evidence="7">
    <location>
        <begin position="6"/>
        <end position="117"/>
    </location>
</feature>
<evidence type="ECO:0000313" key="11">
    <source>
        <dbReference type="Proteomes" id="UP000276029"/>
    </source>
</evidence>
<evidence type="ECO:0000259" key="6">
    <source>
        <dbReference type="Pfam" id="PF00441"/>
    </source>
</evidence>
<evidence type="ECO:0000256" key="5">
    <source>
        <dbReference type="ARBA" id="ARBA00023002"/>
    </source>
</evidence>
<evidence type="ECO:0000313" key="10">
    <source>
        <dbReference type="Proteomes" id="UP000275727"/>
    </source>
</evidence>
<sequence length="377" mass="41114">MELDLSAEQLLLQDTVRQLCENCFPFTALRRIETDPDGLDRAFWAQLCEIGVPSMPIAGEHGGLGMGMLETALVFEQLGRHLATTPLLTSSLTAASLLASSKGTERRDHWLAHIVQGGIVSVASDEPNGLPNIADSRTSFERTSDGIRLSGVKHFVPFASIAEGFLVLALDTTSGEPALVMIPRDATGITIRQQANLATEPYFQIELAGVERPADDVLVIQDFQDHWRKTTARAYIATAAQAVGAARHAHEISLRYSKEREAFGQPIGGFQAIAHYLADGIVEIEGCQTLFHQAAWLHDEGLSFEAAAAMAKLQAGAMFRRISTMAIQIHGGLGYTTEADPQLFFRRAKQWQLLNGDDSFLEDEIARLTIDTAVTDV</sequence>
<dbReference type="Gene3D" id="1.10.540.10">
    <property type="entry name" value="Acyl-CoA dehydrogenase/oxidase, N-terminal domain"/>
    <property type="match status" value="1"/>
</dbReference>
<dbReference type="SUPFAM" id="SSF47203">
    <property type="entry name" value="Acyl-CoA dehydrogenase C-terminal domain-like"/>
    <property type="match status" value="1"/>
</dbReference>
<dbReference type="Gene3D" id="1.20.140.10">
    <property type="entry name" value="Butyryl-CoA Dehydrogenase, subunit A, domain 3"/>
    <property type="match status" value="1"/>
</dbReference>
<keyword evidence="3" id="KW-0285">Flavoprotein</keyword>
<comment type="cofactor">
    <cofactor evidence="1">
        <name>FAD</name>
        <dbReference type="ChEBI" id="CHEBI:57692"/>
    </cofactor>
</comment>
<dbReference type="RefSeq" id="WP_121053473.1">
    <property type="nucleotide sequence ID" value="NZ_AP018711.1"/>
</dbReference>
<evidence type="ECO:0000313" key="9">
    <source>
        <dbReference type="EMBL" id="RKS84954.1"/>
    </source>
</evidence>
<gene>
    <name evidence="9" type="ORF">DFR51_3554</name>
    <name evidence="8" type="ORF">SmB9_10460</name>
</gene>
<keyword evidence="4" id="KW-0274">FAD</keyword>
<dbReference type="Proteomes" id="UP000276029">
    <property type="component" value="Unassembled WGS sequence"/>
</dbReference>
<comment type="similarity">
    <text evidence="2">Belongs to the acyl-CoA dehydrogenase family.</text>
</comment>
<dbReference type="InterPro" id="IPR046373">
    <property type="entry name" value="Acyl-CoA_Oxase/DH_mid-dom_sf"/>
</dbReference>
<dbReference type="GO" id="GO:0003995">
    <property type="term" value="F:acyl-CoA dehydrogenase activity"/>
    <property type="evidence" value="ECO:0007669"/>
    <property type="project" value="TreeGrafter"/>
</dbReference>
<dbReference type="PANTHER" id="PTHR43884:SF20">
    <property type="entry name" value="ACYL-COA DEHYDROGENASE FADE28"/>
    <property type="match status" value="1"/>
</dbReference>
<evidence type="ECO:0000256" key="1">
    <source>
        <dbReference type="ARBA" id="ARBA00001974"/>
    </source>
</evidence>
<dbReference type="KEGG" id="smic:SmB9_10460"/>
<accession>A0AAD1G043</accession>
<dbReference type="Proteomes" id="UP000275727">
    <property type="component" value="Chromosome"/>
</dbReference>
<evidence type="ECO:0000259" key="7">
    <source>
        <dbReference type="Pfam" id="PF02771"/>
    </source>
</evidence>
<evidence type="ECO:0000256" key="2">
    <source>
        <dbReference type="ARBA" id="ARBA00009347"/>
    </source>
</evidence>
<dbReference type="InterPro" id="IPR037069">
    <property type="entry name" value="AcylCoA_DH/ox_N_sf"/>
</dbReference>
<name>A0AAD1G043_SPHMI</name>
<dbReference type="CDD" id="cd00567">
    <property type="entry name" value="ACAD"/>
    <property type="match status" value="1"/>
</dbReference>
<dbReference type="EMBL" id="RBWX01000012">
    <property type="protein sequence ID" value="RKS84954.1"/>
    <property type="molecule type" value="Genomic_DNA"/>
</dbReference>
<dbReference type="AlphaFoldDB" id="A0AAD1G043"/>
<dbReference type="InterPro" id="IPR009075">
    <property type="entry name" value="AcylCo_DH/oxidase_C"/>
</dbReference>
<dbReference type="SUPFAM" id="SSF56645">
    <property type="entry name" value="Acyl-CoA dehydrogenase NM domain-like"/>
    <property type="match status" value="1"/>
</dbReference>
<keyword evidence="11" id="KW-1185">Reference proteome</keyword>
<proteinExistence type="inferred from homology"/>
<evidence type="ECO:0000256" key="3">
    <source>
        <dbReference type="ARBA" id="ARBA00022630"/>
    </source>
</evidence>
<reference evidence="9 11" key="2">
    <citation type="submission" date="2018-10" db="EMBL/GenBank/DDBJ databases">
        <title>Genomic Encyclopedia of Type Strains, Phase IV (KMG-IV): sequencing the most valuable type-strain genomes for metagenomic binning, comparative biology and taxonomic classification.</title>
        <authorList>
            <person name="Goeker M."/>
        </authorList>
    </citation>
    <scope>NUCLEOTIDE SEQUENCE [LARGE SCALE GENOMIC DNA]</scope>
    <source>
        <strain evidence="9 11">DSM 19791</strain>
    </source>
</reference>
<dbReference type="EMBL" id="AP018711">
    <property type="protein sequence ID" value="BBE33388.1"/>
    <property type="molecule type" value="Genomic_DNA"/>
</dbReference>
<reference evidence="8 10" key="1">
    <citation type="submission" date="2018-06" db="EMBL/GenBank/DDBJ databases">
        <title>Complete Genome Sequence of the Microcystin-Degrading Bacterium Sphingosinicella microcystinivorans Strain B-9.</title>
        <authorList>
            <person name="Jin H."/>
            <person name="Nishizawa T."/>
            <person name="Guo Y."/>
            <person name="Nishizawa A."/>
            <person name="Park H."/>
            <person name="Kato H."/>
            <person name="Tsuji K."/>
            <person name="Harada K."/>
        </authorList>
    </citation>
    <scope>NUCLEOTIDE SEQUENCE [LARGE SCALE GENOMIC DNA]</scope>
    <source>
        <strain evidence="8 10">B9</strain>
    </source>
</reference>
<organism evidence="8 10">
    <name type="scientific">Sphingosinicella microcystinivorans</name>
    <dbReference type="NCBI Taxonomy" id="335406"/>
    <lineage>
        <taxon>Bacteria</taxon>
        <taxon>Pseudomonadati</taxon>
        <taxon>Pseudomonadota</taxon>
        <taxon>Alphaproteobacteria</taxon>
        <taxon>Sphingomonadales</taxon>
        <taxon>Sphingosinicellaceae</taxon>
        <taxon>Sphingosinicella</taxon>
    </lineage>
</organism>
<dbReference type="InterPro" id="IPR036250">
    <property type="entry name" value="AcylCo_DH-like_C"/>
</dbReference>
<dbReference type="PANTHER" id="PTHR43884">
    <property type="entry name" value="ACYL-COA DEHYDROGENASE"/>
    <property type="match status" value="1"/>
</dbReference>
<protein>
    <submittedName>
        <fullName evidence="8 9">Acyl-CoA dehydrogenase</fullName>
    </submittedName>
</protein>
<evidence type="ECO:0000256" key="4">
    <source>
        <dbReference type="ARBA" id="ARBA00022827"/>
    </source>
</evidence>
<dbReference type="Pfam" id="PF00441">
    <property type="entry name" value="Acyl-CoA_dh_1"/>
    <property type="match status" value="1"/>
</dbReference>
<dbReference type="GO" id="GO:0050660">
    <property type="term" value="F:flavin adenine dinucleotide binding"/>
    <property type="evidence" value="ECO:0007669"/>
    <property type="project" value="InterPro"/>
</dbReference>
<keyword evidence="5" id="KW-0560">Oxidoreductase</keyword>
<dbReference type="InterPro" id="IPR009100">
    <property type="entry name" value="AcylCoA_DH/oxidase_NM_dom_sf"/>
</dbReference>